<proteinExistence type="inferred from homology"/>
<dbReference type="InterPro" id="IPR027417">
    <property type="entry name" value="P-loop_NTPase"/>
</dbReference>
<protein>
    <submittedName>
        <fullName evidence="6">ABC transporter ATP-binding protein</fullName>
    </submittedName>
</protein>
<dbReference type="AlphaFoldDB" id="A0A418KVE5"/>
<accession>A0A418KVE5</accession>
<dbReference type="PROSITE" id="PS00211">
    <property type="entry name" value="ABC_TRANSPORTER_1"/>
    <property type="match status" value="1"/>
</dbReference>
<dbReference type="SMART" id="SM00382">
    <property type="entry name" value="AAA"/>
    <property type="match status" value="1"/>
</dbReference>
<dbReference type="InterPro" id="IPR003593">
    <property type="entry name" value="AAA+_ATPase"/>
</dbReference>
<evidence type="ECO:0000256" key="4">
    <source>
        <dbReference type="ARBA" id="ARBA00022840"/>
    </source>
</evidence>
<dbReference type="InterPro" id="IPR013563">
    <property type="entry name" value="Oligopep_ABC_C"/>
</dbReference>
<dbReference type="GO" id="GO:0055085">
    <property type="term" value="P:transmembrane transport"/>
    <property type="evidence" value="ECO:0007669"/>
    <property type="project" value="UniProtKB-ARBA"/>
</dbReference>
<dbReference type="InterPro" id="IPR017871">
    <property type="entry name" value="ABC_transporter-like_CS"/>
</dbReference>
<dbReference type="Pfam" id="PF08352">
    <property type="entry name" value="oligo_HPY"/>
    <property type="match status" value="1"/>
</dbReference>
<dbReference type="SUPFAM" id="SSF52540">
    <property type="entry name" value="P-loop containing nucleoside triphosphate hydrolases"/>
    <property type="match status" value="1"/>
</dbReference>
<dbReference type="EMBL" id="QUAL01000037">
    <property type="protein sequence ID" value="RIQ34053.1"/>
    <property type="molecule type" value="Genomic_DNA"/>
</dbReference>
<dbReference type="InterPro" id="IPR050319">
    <property type="entry name" value="ABC_transp_ATP-bind"/>
</dbReference>
<dbReference type="GO" id="GO:0015833">
    <property type="term" value="P:peptide transport"/>
    <property type="evidence" value="ECO:0007669"/>
    <property type="project" value="InterPro"/>
</dbReference>
<evidence type="ECO:0000256" key="3">
    <source>
        <dbReference type="ARBA" id="ARBA00022741"/>
    </source>
</evidence>
<reference evidence="6 7" key="1">
    <citation type="submission" date="2018-09" db="EMBL/GenBank/DDBJ databases">
        <title>Isolation, diversity and antifungal activity of actinobacteria from wheat.</title>
        <authorList>
            <person name="Han C."/>
        </authorList>
    </citation>
    <scope>NUCLEOTIDE SEQUENCE [LARGE SCALE GENOMIC DNA]</scope>
    <source>
        <strain evidence="6 7">NEAU-YY265</strain>
    </source>
</reference>
<sequence length="284" mass="30281">MSVVSRQDAADAATGARDAGGGDALRLSDIHMTFRSRGRRRREVVAVDGVSVSVGRGEIVGLVGESGSGKSTLGRVMAGLQVPDSGTVTIDGTAYQGRRGITPGFHGAVQMVFQSPAASLNPKMTIRSILGYAARRAGVPRDGVGSAVSAALEEVGVTPPDRFLGRFPHELSGGQQQRVALARALLHRPAYLVADEPTSALDVSVRVQIIKLIREIQAHHRMGILFITHDLSVVRALAQRALVMYRGDIVEEGDIDDVFARPQHEYTRRLLGSTPQLVPPQDAA</sequence>
<dbReference type="OrthoDB" id="3504674at2"/>
<evidence type="ECO:0000313" key="6">
    <source>
        <dbReference type="EMBL" id="RIQ34053.1"/>
    </source>
</evidence>
<organism evidence="6 7">
    <name type="scientific">Jiangella rhizosphaerae</name>
    <dbReference type="NCBI Taxonomy" id="2293569"/>
    <lineage>
        <taxon>Bacteria</taxon>
        <taxon>Bacillati</taxon>
        <taxon>Actinomycetota</taxon>
        <taxon>Actinomycetes</taxon>
        <taxon>Jiangellales</taxon>
        <taxon>Jiangellaceae</taxon>
        <taxon>Jiangella</taxon>
    </lineage>
</organism>
<evidence type="ECO:0000256" key="2">
    <source>
        <dbReference type="ARBA" id="ARBA00022448"/>
    </source>
</evidence>
<dbReference type="GO" id="GO:0016887">
    <property type="term" value="F:ATP hydrolysis activity"/>
    <property type="evidence" value="ECO:0007669"/>
    <property type="project" value="InterPro"/>
</dbReference>
<comment type="similarity">
    <text evidence="1">Belongs to the ABC transporter superfamily.</text>
</comment>
<dbReference type="GO" id="GO:0005524">
    <property type="term" value="F:ATP binding"/>
    <property type="evidence" value="ECO:0007669"/>
    <property type="project" value="UniProtKB-KW"/>
</dbReference>
<name>A0A418KVE5_9ACTN</name>
<dbReference type="RefSeq" id="WP_119658746.1">
    <property type="nucleotide sequence ID" value="NZ_QUAL01000037.1"/>
</dbReference>
<keyword evidence="2" id="KW-0813">Transport</keyword>
<dbReference type="PROSITE" id="PS50893">
    <property type="entry name" value="ABC_TRANSPORTER_2"/>
    <property type="match status" value="1"/>
</dbReference>
<dbReference type="InterPro" id="IPR003439">
    <property type="entry name" value="ABC_transporter-like_ATP-bd"/>
</dbReference>
<dbReference type="PANTHER" id="PTHR43776:SF7">
    <property type="entry name" value="D,D-DIPEPTIDE TRANSPORT ATP-BINDING PROTEIN DDPF-RELATED"/>
    <property type="match status" value="1"/>
</dbReference>
<dbReference type="Proteomes" id="UP000284057">
    <property type="component" value="Unassembled WGS sequence"/>
</dbReference>
<evidence type="ECO:0000313" key="7">
    <source>
        <dbReference type="Proteomes" id="UP000284057"/>
    </source>
</evidence>
<keyword evidence="3" id="KW-0547">Nucleotide-binding</keyword>
<dbReference type="CDD" id="cd03257">
    <property type="entry name" value="ABC_NikE_OppD_transporters"/>
    <property type="match status" value="1"/>
</dbReference>
<feature type="domain" description="ABC transporter" evidence="5">
    <location>
        <begin position="25"/>
        <end position="271"/>
    </location>
</feature>
<dbReference type="Pfam" id="PF00005">
    <property type="entry name" value="ABC_tran"/>
    <property type="match status" value="1"/>
</dbReference>
<gene>
    <name evidence="6" type="ORF">DY240_04415</name>
</gene>
<dbReference type="Gene3D" id="3.40.50.300">
    <property type="entry name" value="P-loop containing nucleotide triphosphate hydrolases"/>
    <property type="match status" value="1"/>
</dbReference>
<evidence type="ECO:0000256" key="1">
    <source>
        <dbReference type="ARBA" id="ARBA00005417"/>
    </source>
</evidence>
<evidence type="ECO:0000259" key="5">
    <source>
        <dbReference type="PROSITE" id="PS50893"/>
    </source>
</evidence>
<keyword evidence="4 6" id="KW-0067">ATP-binding</keyword>
<comment type="caution">
    <text evidence="6">The sequence shown here is derived from an EMBL/GenBank/DDBJ whole genome shotgun (WGS) entry which is preliminary data.</text>
</comment>
<keyword evidence="7" id="KW-1185">Reference proteome</keyword>
<dbReference type="PANTHER" id="PTHR43776">
    <property type="entry name" value="TRANSPORT ATP-BINDING PROTEIN"/>
    <property type="match status" value="1"/>
</dbReference>